<evidence type="ECO:0000313" key="2">
    <source>
        <dbReference type="Proteomes" id="UP000469325"/>
    </source>
</evidence>
<dbReference type="AlphaFoldDB" id="A0A6N7X9F3"/>
<evidence type="ECO:0000313" key="1">
    <source>
        <dbReference type="EMBL" id="MST72047.1"/>
    </source>
</evidence>
<keyword evidence="2" id="KW-1185">Reference proteome</keyword>
<dbReference type="EMBL" id="VUNC01000002">
    <property type="protein sequence ID" value="MST72047.1"/>
    <property type="molecule type" value="Genomic_DNA"/>
</dbReference>
<name>A0A6N7X9F3_9ACTN</name>
<dbReference type="InterPro" id="IPR009706">
    <property type="entry name" value="DUF1287"/>
</dbReference>
<dbReference type="Pfam" id="PF06940">
    <property type="entry name" value="DUF1287"/>
    <property type="match status" value="1"/>
</dbReference>
<gene>
    <name evidence="1" type="ORF">FYJ68_02830</name>
</gene>
<reference evidence="1 2" key="1">
    <citation type="submission" date="2019-08" db="EMBL/GenBank/DDBJ databases">
        <title>In-depth cultivation of the pig gut microbiome towards novel bacterial diversity and tailored functional studies.</title>
        <authorList>
            <person name="Wylensek D."/>
            <person name="Hitch T.C.A."/>
            <person name="Clavel T."/>
        </authorList>
    </citation>
    <scope>NUCLEOTIDE SEQUENCE [LARGE SCALE GENOMIC DNA]</scope>
    <source>
        <strain evidence="1 2">CA-Schmier-601-WT-1</strain>
    </source>
</reference>
<proteinExistence type="predicted"/>
<accession>A0A6N7X9F3</accession>
<comment type="caution">
    <text evidence="1">The sequence shown here is derived from an EMBL/GenBank/DDBJ whole genome shotgun (WGS) entry which is preliminary data.</text>
</comment>
<sequence length="66" mass="7339">MDVHDIGSWRGGDIVVFSNHADVVSDGRNGDGVPYVIHHNDPFQTSYEQDILQSRDGIVGHCRMSE</sequence>
<organism evidence="1 2">
    <name type="scientific">Olsenella porci</name>
    <dbReference type="NCBI Taxonomy" id="2652279"/>
    <lineage>
        <taxon>Bacteria</taxon>
        <taxon>Bacillati</taxon>
        <taxon>Actinomycetota</taxon>
        <taxon>Coriobacteriia</taxon>
        <taxon>Coriobacteriales</taxon>
        <taxon>Atopobiaceae</taxon>
        <taxon>Olsenella</taxon>
    </lineage>
</organism>
<dbReference type="RefSeq" id="WP_154433809.1">
    <property type="nucleotide sequence ID" value="NZ_VUNC01000002.1"/>
</dbReference>
<protein>
    <submittedName>
        <fullName evidence="1">DUF1287 domain-containing protein</fullName>
    </submittedName>
</protein>
<dbReference type="Proteomes" id="UP000469325">
    <property type="component" value="Unassembled WGS sequence"/>
</dbReference>